<dbReference type="AlphaFoldDB" id="A0A3M7QVH5"/>
<gene>
    <name evidence="1" type="ORF">BpHYR1_025658</name>
</gene>
<sequence>MPAVGQIAFERYRPFSILVFVIEPKPHLFTRRAMAGFLSGVECKFTGRYHRLYAFHCVTVAFSVFAFLVSELRVARAEAIIRNVGINLVVFQPGVVFFVGESCIGSHYDLIVYEVFSDACTVVVGLHRFDDRPQGMVLLAFSEGLSIDDDLVLFINRSNTVVALNRAFTCSHFRRLVIGDLAPSLGLLSLGTDQSSENAYLEYQWIVRPGLCAPCLWGAADPAFYVLSCSARSVF</sequence>
<protein>
    <submittedName>
        <fullName evidence="1">Uncharacterized protein</fullName>
    </submittedName>
</protein>
<proteinExistence type="predicted"/>
<dbReference type="Proteomes" id="UP000276133">
    <property type="component" value="Unassembled WGS sequence"/>
</dbReference>
<reference evidence="1 2" key="1">
    <citation type="journal article" date="2018" name="Sci. Rep.">
        <title>Genomic signatures of local adaptation to the degree of environmental predictability in rotifers.</title>
        <authorList>
            <person name="Franch-Gras L."/>
            <person name="Hahn C."/>
            <person name="Garcia-Roger E.M."/>
            <person name="Carmona M.J."/>
            <person name="Serra M."/>
            <person name="Gomez A."/>
        </authorList>
    </citation>
    <scope>NUCLEOTIDE SEQUENCE [LARGE SCALE GENOMIC DNA]</scope>
    <source>
        <strain evidence="1">HYR1</strain>
    </source>
</reference>
<dbReference type="EMBL" id="REGN01005064">
    <property type="protein sequence ID" value="RNA14988.1"/>
    <property type="molecule type" value="Genomic_DNA"/>
</dbReference>
<organism evidence="1 2">
    <name type="scientific">Brachionus plicatilis</name>
    <name type="common">Marine rotifer</name>
    <name type="synonym">Brachionus muelleri</name>
    <dbReference type="NCBI Taxonomy" id="10195"/>
    <lineage>
        <taxon>Eukaryota</taxon>
        <taxon>Metazoa</taxon>
        <taxon>Spiralia</taxon>
        <taxon>Gnathifera</taxon>
        <taxon>Rotifera</taxon>
        <taxon>Eurotatoria</taxon>
        <taxon>Monogononta</taxon>
        <taxon>Pseudotrocha</taxon>
        <taxon>Ploima</taxon>
        <taxon>Brachionidae</taxon>
        <taxon>Brachionus</taxon>
    </lineage>
</organism>
<evidence type="ECO:0000313" key="2">
    <source>
        <dbReference type="Proteomes" id="UP000276133"/>
    </source>
</evidence>
<name>A0A3M7QVH5_BRAPC</name>
<evidence type="ECO:0000313" key="1">
    <source>
        <dbReference type="EMBL" id="RNA14988.1"/>
    </source>
</evidence>
<comment type="caution">
    <text evidence="1">The sequence shown here is derived from an EMBL/GenBank/DDBJ whole genome shotgun (WGS) entry which is preliminary data.</text>
</comment>
<accession>A0A3M7QVH5</accession>
<keyword evidence="2" id="KW-1185">Reference proteome</keyword>